<name>A0A228IHQ8_9BURK</name>
<dbReference type="Proteomes" id="UP000214600">
    <property type="component" value="Unassembled WGS sequence"/>
</dbReference>
<proteinExistence type="predicted"/>
<feature type="domain" description="N-acetyltransferase" evidence="1">
    <location>
        <begin position="142"/>
        <end position="267"/>
    </location>
</feature>
<dbReference type="Gene3D" id="3.40.630.30">
    <property type="match status" value="1"/>
</dbReference>
<dbReference type="OrthoDB" id="9797456at2"/>
<dbReference type="EMBL" id="NKFA01000008">
    <property type="protein sequence ID" value="OXI41953.1"/>
    <property type="molecule type" value="Genomic_DNA"/>
</dbReference>
<sequence length="267" mass="29290">MVERRFYPDAHTKLAVSLSRYREAAGQTIERWAVFNECIDAFWQQKFSGDRCVHDGNDLQIAVSSALDDEQGMILVPTDGKNRIVVQEKVAHTLRLEEADAWTMAAFVDRLSASGGGLCGADNLFCYSAPALADLPNHAIPATVRALTPADRPAFDAFTAAMPADDFDTASFELDHWRVFGAFEQDRLVCAGSVYAWWHSCLADMGVLTLPEFRGNGHARGVVRAMSVAACREGLEPQYRCQLDNPASAAVARAVGMRLYGTLDEII</sequence>
<dbReference type="SUPFAM" id="SSF55729">
    <property type="entry name" value="Acyl-CoA N-acyltransferases (Nat)"/>
    <property type="match status" value="1"/>
</dbReference>
<dbReference type="GO" id="GO:0016747">
    <property type="term" value="F:acyltransferase activity, transferring groups other than amino-acyl groups"/>
    <property type="evidence" value="ECO:0007669"/>
    <property type="project" value="InterPro"/>
</dbReference>
<evidence type="ECO:0000313" key="2">
    <source>
        <dbReference type="EMBL" id="OXI41953.1"/>
    </source>
</evidence>
<dbReference type="InterPro" id="IPR000182">
    <property type="entry name" value="GNAT_dom"/>
</dbReference>
<organism evidence="2 3">
    <name type="scientific">Burkholderia aenigmatica</name>
    <dbReference type="NCBI Taxonomy" id="2015348"/>
    <lineage>
        <taxon>Bacteria</taxon>
        <taxon>Pseudomonadati</taxon>
        <taxon>Pseudomonadota</taxon>
        <taxon>Betaproteobacteria</taxon>
        <taxon>Burkholderiales</taxon>
        <taxon>Burkholderiaceae</taxon>
        <taxon>Burkholderia</taxon>
        <taxon>Burkholderia cepacia complex</taxon>
    </lineage>
</organism>
<evidence type="ECO:0000259" key="1">
    <source>
        <dbReference type="PROSITE" id="PS51186"/>
    </source>
</evidence>
<dbReference type="RefSeq" id="WP_089452026.1">
    <property type="nucleotide sequence ID" value="NZ_NKFA01000008.1"/>
</dbReference>
<dbReference type="PROSITE" id="PS51186">
    <property type="entry name" value="GNAT"/>
    <property type="match status" value="1"/>
</dbReference>
<dbReference type="AlphaFoldDB" id="A0A228IHQ8"/>
<protein>
    <submittedName>
        <fullName evidence="2">GNAT family N-acetyltransferase</fullName>
    </submittedName>
</protein>
<comment type="caution">
    <text evidence="2">The sequence shown here is derived from an EMBL/GenBank/DDBJ whole genome shotgun (WGS) entry which is preliminary data.</text>
</comment>
<reference evidence="3" key="1">
    <citation type="submission" date="2017-06" db="EMBL/GenBank/DDBJ databases">
        <authorList>
            <person name="LiPuma J."/>
            <person name="Spilker T."/>
        </authorList>
    </citation>
    <scope>NUCLEOTIDE SEQUENCE [LARGE SCALE GENOMIC DNA]</scope>
    <source>
        <strain evidence="3">AU17325</strain>
    </source>
</reference>
<evidence type="ECO:0000313" key="3">
    <source>
        <dbReference type="Proteomes" id="UP000214600"/>
    </source>
</evidence>
<dbReference type="InterPro" id="IPR016181">
    <property type="entry name" value="Acyl_CoA_acyltransferase"/>
</dbReference>
<keyword evidence="2" id="KW-0808">Transferase</keyword>
<gene>
    <name evidence="2" type="ORF">CFB84_22095</name>
</gene>
<dbReference type="Pfam" id="PF00583">
    <property type="entry name" value="Acetyltransf_1"/>
    <property type="match status" value="1"/>
</dbReference>
<accession>A0A228IHQ8</accession>
<reference evidence="2 3" key="2">
    <citation type="submission" date="2017-08" db="EMBL/GenBank/DDBJ databases">
        <title>WGS of novel Burkholderia cepaca complex species.</title>
        <authorList>
            <person name="Lipuma J."/>
            <person name="Spilker T."/>
        </authorList>
    </citation>
    <scope>NUCLEOTIDE SEQUENCE [LARGE SCALE GENOMIC DNA]</scope>
    <source>
        <strain evidence="2 3">AU17325</strain>
    </source>
</reference>